<accession>A0ABP9YED5</accession>
<reference evidence="6 7" key="1">
    <citation type="submission" date="2024-04" db="EMBL/GenBank/DDBJ databases">
        <title>genome sequences of Mucor flavus KT1a and Helicostylum pulchrum KT1b strains isolation_sourced from the surface of a dry-aged beef.</title>
        <authorList>
            <person name="Toyotome T."/>
            <person name="Hosono M."/>
            <person name="Torimaru M."/>
            <person name="Fukuda K."/>
            <person name="Mikami N."/>
        </authorList>
    </citation>
    <scope>NUCLEOTIDE SEQUENCE [LARGE SCALE GENOMIC DNA]</scope>
    <source>
        <strain evidence="6 7">KT1b</strain>
    </source>
</reference>
<dbReference type="Proteomes" id="UP001476247">
    <property type="component" value="Unassembled WGS sequence"/>
</dbReference>
<evidence type="ECO:0000256" key="3">
    <source>
        <dbReference type="ARBA" id="ARBA00022679"/>
    </source>
</evidence>
<dbReference type="EMBL" id="BAABUJ010000042">
    <property type="protein sequence ID" value="GAA5805180.1"/>
    <property type="molecule type" value="Genomic_DNA"/>
</dbReference>
<dbReference type="CDD" id="cd00614">
    <property type="entry name" value="CGS_like"/>
    <property type="match status" value="1"/>
</dbReference>
<comment type="caution">
    <text evidence="6">The sequence shown here is derived from an EMBL/GenBank/DDBJ whole genome shotgun (WGS) entry which is preliminary data.</text>
</comment>
<dbReference type="InterPro" id="IPR015424">
    <property type="entry name" value="PyrdxlP-dep_Trfase"/>
</dbReference>
<evidence type="ECO:0000313" key="7">
    <source>
        <dbReference type="Proteomes" id="UP001476247"/>
    </source>
</evidence>
<gene>
    <name evidence="6" type="primary">MET17</name>
    <name evidence="6" type="ORF">HPULCUR_010694</name>
</gene>
<organism evidence="6 7">
    <name type="scientific">Helicostylum pulchrum</name>
    <dbReference type="NCBI Taxonomy" id="562976"/>
    <lineage>
        <taxon>Eukaryota</taxon>
        <taxon>Fungi</taxon>
        <taxon>Fungi incertae sedis</taxon>
        <taxon>Mucoromycota</taxon>
        <taxon>Mucoromycotina</taxon>
        <taxon>Mucoromycetes</taxon>
        <taxon>Mucorales</taxon>
        <taxon>Mucorineae</taxon>
        <taxon>Mucoraceae</taxon>
        <taxon>Helicostylum</taxon>
    </lineage>
</organism>
<evidence type="ECO:0000256" key="5">
    <source>
        <dbReference type="RuleBase" id="RU362118"/>
    </source>
</evidence>
<keyword evidence="7" id="KW-1185">Reference proteome</keyword>
<dbReference type="Pfam" id="PF01053">
    <property type="entry name" value="Cys_Met_Meta_PP"/>
    <property type="match status" value="1"/>
</dbReference>
<dbReference type="Gene3D" id="3.40.640.10">
    <property type="entry name" value="Type I PLP-dependent aspartate aminotransferase-like (Major domain)"/>
    <property type="match status" value="1"/>
</dbReference>
<dbReference type="Gene3D" id="3.90.1150.10">
    <property type="entry name" value="Aspartate Aminotransferase, domain 1"/>
    <property type="match status" value="1"/>
</dbReference>
<evidence type="ECO:0000313" key="6">
    <source>
        <dbReference type="EMBL" id="GAA5805180.1"/>
    </source>
</evidence>
<evidence type="ECO:0000256" key="1">
    <source>
        <dbReference type="ARBA" id="ARBA00001933"/>
    </source>
</evidence>
<dbReference type="PANTHER" id="PTHR43797:SF2">
    <property type="entry name" value="HOMOCYSTEINE_CYSTEINE SYNTHASE"/>
    <property type="match status" value="1"/>
</dbReference>
<dbReference type="PANTHER" id="PTHR43797">
    <property type="entry name" value="HOMOCYSTEINE/CYSTEINE SYNTHASE"/>
    <property type="match status" value="1"/>
</dbReference>
<sequence length="449" mass="49763">MTIGDHHIHREKKEHKYHFDSLQLHGGQKPDPTTNARAVPIYASTSYVFSDIDEVEDIINFRKEAFVYSRLSNPTTDVFEKRMALLEGGIMATATSSGVAAQFMTVATLCRTGDNVVASSSLYGGSYNQFSNQFPKMGVTTKFIATNNPEDYKQAIDSKTKLIYVESIGNPQFQIPDFKALADVAHEAGIPFVVDNTFGGGGYLVNPIEYGADIVVHSATKWIGGHGTTIGGVVIDSGNFNWNNGNFPDFTEPCPSYHGLRFWEKFGNKSFTYRLRVETLRDVGSCQNPFGSFMLLQGLETLSLRVQRHVDNALELAKWLQERSDVAWVSYPGLEDHPSHEMAKKYLRGGFGGVLTFGVKGSLNAFIDSVKMASHLANVGDAKTLIIAPAITSHAQMTTEEQEENGITKDMIRVSVGIEHIDDIKWDFAQALKQSNKSIEKLMDKLHFN</sequence>
<dbReference type="NCBIfam" id="TIGR01326">
    <property type="entry name" value="OAH_OAS_sulfhy"/>
    <property type="match status" value="1"/>
</dbReference>
<keyword evidence="4 5" id="KW-0663">Pyridoxal phosphate</keyword>
<comment type="cofactor">
    <cofactor evidence="1 5">
        <name>pyridoxal 5'-phosphate</name>
        <dbReference type="ChEBI" id="CHEBI:597326"/>
    </cofactor>
</comment>
<protein>
    <submittedName>
        <fullName evidence="6">Homocysteine synthase</fullName>
    </submittedName>
</protein>
<dbReference type="InterPro" id="IPR015422">
    <property type="entry name" value="PyrdxlP-dep_Trfase_small"/>
</dbReference>
<dbReference type="InterPro" id="IPR006235">
    <property type="entry name" value="OAc-hSer/O-AcSer_sulfhydrylase"/>
</dbReference>
<dbReference type="InterPro" id="IPR015421">
    <property type="entry name" value="PyrdxlP-dep_Trfase_major"/>
</dbReference>
<dbReference type="PROSITE" id="PS00868">
    <property type="entry name" value="CYS_MET_METAB_PP"/>
    <property type="match status" value="1"/>
</dbReference>
<evidence type="ECO:0000256" key="4">
    <source>
        <dbReference type="ARBA" id="ARBA00022898"/>
    </source>
</evidence>
<comment type="similarity">
    <text evidence="2 5">Belongs to the trans-sulfuration enzymes family.</text>
</comment>
<keyword evidence="3" id="KW-0808">Transferase</keyword>
<evidence type="ECO:0000256" key="2">
    <source>
        <dbReference type="ARBA" id="ARBA00009077"/>
    </source>
</evidence>
<proteinExistence type="inferred from homology"/>
<name>A0ABP9YED5_9FUNG</name>
<dbReference type="PIRSF" id="PIRSF001434">
    <property type="entry name" value="CGS"/>
    <property type="match status" value="1"/>
</dbReference>
<dbReference type="SUPFAM" id="SSF53383">
    <property type="entry name" value="PLP-dependent transferases"/>
    <property type="match status" value="1"/>
</dbReference>
<dbReference type="InterPro" id="IPR054542">
    <property type="entry name" value="Cys_met_metab_PP"/>
</dbReference>
<dbReference type="InterPro" id="IPR000277">
    <property type="entry name" value="Cys/Met-Metab_PyrdxlP-dep_enz"/>
</dbReference>